<dbReference type="InterPro" id="IPR013783">
    <property type="entry name" value="Ig-like_fold"/>
</dbReference>
<dbReference type="SUPFAM" id="SSF81296">
    <property type="entry name" value="E set domains"/>
    <property type="match status" value="1"/>
</dbReference>
<feature type="signal peptide" evidence="2">
    <location>
        <begin position="1"/>
        <end position="22"/>
    </location>
</feature>
<evidence type="ECO:0000256" key="2">
    <source>
        <dbReference type="SAM" id="SignalP"/>
    </source>
</evidence>
<dbReference type="Pfam" id="PF09118">
    <property type="entry name" value="GO-like_E_set"/>
    <property type="match status" value="1"/>
</dbReference>
<dbReference type="PANTHER" id="PTHR32208">
    <property type="entry name" value="SECRETED PROTEIN-RELATED"/>
    <property type="match status" value="1"/>
</dbReference>
<gene>
    <name evidence="5" type="ORF">M0R45_003381</name>
</gene>
<keyword evidence="1 2" id="KW-0732">Signal</keyword>
<dbReference type="AlphaFoldDB" id="A0AAW1YHK9"/>
<evidence type="ECO:0000256" key="1">
    <source>
        <dbReference type="ARBA" id="ARBA00022729"/>
    </source>
</evidence>
<feature type="domain" description="Glyoxal oxidase N-terminal" evidence="3">
    <location>
        <begin position="152"/>
        <end position="540"/>
    </location>
</feature>
<dbReference type="EMBL" id="JBEDUW010000001">
    <property type="protein sequence ID" value="KAK9947775.1"/>
    <property type="molecule type" value="Genomic_DNA"/>
</dbReference>
<protein>
    <recommendedName>
        <fullName evidence="7">Galactose oxidase</fullName>
    </recommendedName>
</protein>
<keyword evidence="6" id="KW-1185">Reference proteome</keyword>
<dbReference type="InterPro" id="IPR037293">
    <property type="entry name" value="Gal_Oxidase_central_sf"/>
</dbReference>
<reference evidence="5 6" key="1">
    <citation type="journal article" date="2023" name="G3 (Bethesda)">
        <title>A chromosome-length genome assembly and annotation of blackberry (Rubus argutus, cv. 'Hillquist').</title>
        <authorList>
            <person name="Bruna T."/>
            <person name="Aryal R."/>
            <person name="Dudchenko O."/>
            <person name="Sargent D.J."/>
            <person name="Mead D."/>
            <person name="Buti M."/>
            <person name="Cavallini A."/>
            <person name="Hytonen T."/>
            <person name="Andres J."/>
            <person name="Pham M."/>
            <person name="Weisz D."/>
            <person name="Mascagni F."/>
            <person name="Usai G."/>
            <person name="Natali L."/>
            <person name="Bassil N."/>
            <person name="Fernandez G.E."/>
            <person name="Lomsadze A."/>
            <person name="Armour M."/>
            <person name="Olukolu B."/>
            <person name="Poorten T."/>
            <person name="Britton C."/>
            <person name="Davik J."/>
            <person name="Ashrafi H."/>
            <person name="Aiden E.L."/>
            <person name="Borodovsky M."/>
            <person name="Worthington M."/>
        </authorList>
    </citation>
    <scope>NUCLEOTIDE SEQUENCE [LARGE SCALE GENOMIC DNA]</scope>
    <source>
        <strain evidence="5">PI 553951</strain>
    </source>
</reference>
<evidence type="ECO:0000313" key="5">
    <source>
        <dbReference type="EMBL" id="KAK9947775.1"/>
    </source>
</evidence>
<feature type="domain" description="Galactose oxidase-like Early set" evidence="4">
    <location>
        <begin position="549"/>
        <end position="656"/>
    </location>
</feature>
<evidence type="ECO:0000259" key="3">
    <source>
        <dbReference type="Pfam" id="PF07250"/>
    </source>
</evidence>
<sequence length="658" mass="71310">MAALHIKLFCILPLLFISGINAQWPGFPFVHNPLISHRGFGFHPDFGNEADYQVFNPQAVGANAAVVPTDPKAAAKDGAVVPDPVVPADPKPAAGDGGALPIPANAGVVPADPKAGPEGGDAIPDAPPQLDFPTKYMGAWEVVSKDSGVSAMHLNLLPNNKIIMYDASAFHISNIKLPNGECLPFKDDKGVQLQDCWAHGVEYDADKNTVRPLKITTDPWCSSGGLTADGNMVSTGGWMDGTRTVRWMNACDNCDFKDYANALAEPRWYATQATLADGRFILVGGRKSFSLEYVPPEGEVNKQAIFLPLLDETTDLDENNLYPFVHVSTDGNIFILANSRSVLLDPKTNRVIKEFPKLEGGSRNYPASGMSAMLPIELNEQNPPLIPVDVIVCGGAKPEAYGLAGKGNFLPALDDCARLRITDPNPVWEKELMPSRRVMGDMLNLPTGDLLIISGAQAGTSAWFLAEQPNFTPVLYNPKLPNGQRFFNLQPTQIARMYHSSSALLPNGKILVAGSNTNPGYDYKAKYPTEIRVETFAPPYLDPALDAHRPVINVEDSDNKLKYGEGFGIDFKLNEADKVTKSDIKVTMYAPPFTTHGYSMNQRLLVLAKTELKGEGAGVYRVTVLAPPTSAVAPPGYYLVFVVHRGVPSVGMWVQIKL</sequence>
<feature type="chain" id="PRO_5043486537" description="Galactose oxidase" evidence="2">
    <location>
        <begin position="23"/>
        <end position="658"/>
    </location>
</feature>
<dbReference type="PANTHER" id="PTHR32208:SF93">
    <property type="entry name" value="ALDEHYDE OXIDASE GLOX1"/>
    <property type="match status" value="1"/>
</dbReference>
<dbReference type="SUPFAM" id="SSF50965">
    <property type="entry name" value="Galactose oxidase, central domain"/>
    <property type="match status" value="1"/>
</dbReference>
<dbReference type="Pfam" id="PF07250">
    <property type="entry name" value="Glyoxal_oxid_N"/>
    <property type="match status" value="1"/>
</dbReference>
<dbReference type="InterPro" id="IPR014756">
    <property type="entry name" value="Ig_E-set"/>
</dbReference>
<evidence type="ECO:0008006" key="7">
    <source>
        <dbReference type="Google" id="ProtNLM"/>
    </source>
</evidence>
<name>A0AAW1YHK9_RUBAR</name>
<comment type="caution">
    <text evidence="5">The sequence shown here is derived from an EMBL/GenBank/DDBJ whole genome shotgun (WGS) entry which is preliminary data.</text>
</comment>
<organism evidence="5 6">
    <name type="scientific">Rubus argutus</name>
    <name type="common">Southern blackberry</name>
    <dbReference type="NCBI Taxonomy" id="59490"/>
    <lineage>
        <taxon>Eukaryota</taxon>
        <taxon>Viridiplantae</taxon>
        <taxon>Streptophyta</taxon>
        <taxon>Embryophyta</taxon>
        <taxon>Tracheophyta</taxon>
        <taxon>Spermatophyta</taxon>
        <taxon>Magnoliopsida</taxon>
        <taxon>eudicotyledons</taxon>
        <taxon>Gunneridae</taxon>
        <taxon>Pentapetalae</taxon>
        <taxon>rosids</taxon>
        <taxon>fabids</taxon>
        <taxon>Rosales</taxon>
        <taxon>Rosaceae</taxon>
        <taxon>Rosoideae</taxon>
        <taxon>Rosoideae incertae sedis</taxon>
        <taxon>Rubus</taxon>
    </lineage>
</organism>
<dbReference type="InterPro" id="IPR009880">
    <property type="entry name" value="Glyoxal_oxidase_N"/>
</dbReference>
<proteinExistence type="predicted"/>
<evidence type="ECO:0000313" key="6">
    <source>
        <dbReference type="Proteomes" id="UP001457282"/>
    </source>
</evidence>
<dbReference type="InterPro" id="IPR011043">
    <property type="entry name" value="Gal_Oxase/kelch_b-propeller"/>
</dbReference>
<dbReference type="InterPro" id="IPR015202">
    <property type="entry name" value="GO-like_E_set"/>
</dbReference>
<dbReference type="Proteomes" id="UP001457282">
    <property type="component" value="Unassembled WGS sequence"/>
</dbReference>
<dbReference type="Gene3D" id="2.130.10.80">
    <property type="entry name" value="Galactose oxidase/kelch, beta-propeller"/>
    <property type="match status" value="1"/>
</dbReference>
<dbReference type="CDD" id="cd02851">
    <property type="entry name" value="E_set_GO_C"/>
    <property type="match status" value="1"/>
</dbReference>
<dbReference type="Gene3D" id="2.60.40.10">
    <property type="entry name" value="Immunoglobulins"/>
    <property type="match status" value="1"/>
</dbReference>
<evidence type="ECO:0000259" key="4">
    <source>
        <dbReference type="Pfam" id="PF09118"/>
    </source>
</evidence>
<accession>A0AAW1YHK9</accession>